<keyword evidence="1" id="KW-0732">Signal</keyword>
<name>A0A081C022_VECG1</name>
<evidence type="ECO:0000313" key="2">
    <source>
        <dbReference type="EMBL" id="GAK57927.1"/>
    </source>
</evidence>
<keyword evidence="3" id="KW-1185">Reference proteome</keyword>
<protein>
    <submittedName>
        <fullName evidence="2">Uncharacterized protein</fullName>
    </submittedName>
</protein>
<feature type="signal peptide" evidence="1">
    <location>
        <begin position="1"/>
        <end position="26"/>
    </location>
</feature>
<feature type="chain" id="PRO_5001755447" evidence="1">
    <location>
        <begin position="27"/>
        <end position="177"/>
    </location>
</feature>
<dbReference type="EMBL" id="DF820466">
    <property type="protein sequence ID" value="GAK57927.1"/>
    <property type="molecule type" value="Genomic_DNA"/>
</dbReference>
<sequence length="177" mass="20292">MLYIKHLTVFCVCVGFFLIPFNFAHASDADMLDFLPEDEEISGWLRDGDPMLATDLDALTMLINGAAPFYLERGVVEVLFQDYVNDSDVFLTLEIYRTQSKEQARSVYTNIYAENPEAVENLGHEARLMSGLIGAYLLEFWQKTFFIRLTITEKSEYSREAVVNFANHVSNQISQHE</sequence>
<dbReference type="HOGENOM" id="CLU_1514997_0_0_0"/>
<dbReference type="AlphaFoldDB" id="A0A081C022"/>
<reference evidence="2" key="1">
    <citation type="journal article" date="2015" name="PeerJ">
        <title>First genomic representation of candidate bacterial phylum KSB3 points to enhanced environmental sensing as a trigger of wastewater bulking.</title>
        <authorList>
            <person name="Sekiguchi Y."/>
            <person name="Ohashi A."/>
            <person name="Parks D.H."/>
            <person name="Yamauchi T."/>
            <person name="Tyson G.W."/>
            <person name="Hugenholtz P."/>
        </authorList>
    </citation>
    <scope>NUCLEOTIDE SEQUENCE [LARGE SCALE GENOMIC DNA]</scope>
</reference>
<gene>
    <name evidence="2" type="ORF">U27_04899</name>
</gene>
<dbReference type="InterPro" id="IPR046534">
    <property type="entry name" value="DUF6599"/>
</dbReference>
<dbReference type="Proteomes" id="UP000030661">
    <property type="component" value="Unassembled WGS sequence"/>
</dbReference>
<evidence type="ECO:0000256" key="1">
    <source>
        <dbReference type="SAM" id="SignalP"/>
    </source>
</evidence>
<dbReference type="Pfam" id="PF20244">
    <property type="entry name" value="DUF6599"/>
    <property type="match status" value="1"/>
</dbReference>
<proteinExistence type="predicted"/>
<accession>A0A081C022</accession>
<organism evidence="2">
    <name type="scientific">Vecturithrix granuli</name>
    <dbReference type="NCBI Taxonomy" id="1499967"/>
    <lineage>
        <taxon>Bacteria</taxon>
        <taxon>Candidatus Moduliflexota</taxon>
        <taxon>Candidatus Vecturitrichia</taxon>
        <taxon>Candidatus Vecturitrichales</taxon>
        <taxon>Candidatus Vecturitrichaceae</taxon>
        <taxon>Candidatus Vecturithrix</taxon>
    </lineage>
</organism>
<evidence type="ECO:0000313" key="3">
    <source>
        <dbReference type="Proteomes" id="UP000030661"/>
    </source>
</evidence>